<protein>
    <submittedName>
        <fullName evidence="2">Uncharacterized protein</fullName>
    </submittedName>
</protein>
<organism evidence="2 3">
    <name type="scientific">Cylindrodendrum hubeiense</name>
    <dbReference type="NCBI Taxonomy" id="595255"/>
    <lineage>
        <taxon>Eukaryota</taxon>
        <taxon>Fungi</taxon>
        <taxon>Dikarya</taxon>
        <taxon>Ascomycota</taxon>
        <taxon>Pezizomycotina</taxon>
        <taxon>Sordariomycetes</taxon>
        <taxon>Hypocreomycetidae</taxon>
        <taxon>Hypocreales</taxon>
        <taxon>Nectriaceae</taxon>
        <taxon>Cylindrodendrum</taxon>
    </lineage>
</organism>
<evidence type="ECO:0000313" key="3">
    <source>
        <dbReference type="Proteomes" id="UP000722485"/>
    </source>
</evidence>
<reference evidence="2" key="1">
    <citation type="submission" date="2020-03" db="EMBL/GenBank/DDBJ databases">
        <title>Draft Genome Sequence of Cylindrodendrum hubeiense.</title>
        <authorList>
            <person name="Buettner E."/>
            <person name="Kellner H."/>
        </authorList>
    </citation>
    <scope>NUCLEOTIDE SEQUENCE</scope>
    <source>
        <strain evidence="2">IHI 201604</strain>
    </source>
</reference>
<proteinExistence type="predicted"/>
<gene>
    <name evidence="2" type="ORF">G7Z17_g8880</name>
</gene>
<evidence type="ECO:0000313" key="2">
    <source>
        <dbReference type="EMBL" id="KAF7545809.1"/>
    </source>
</evidence>
<dbReference type="EMBL" id="JAANBB010000237">
    <property type="protein sequence ID" value="KAF7545809.1"/>
    <property type="molecule type" value="Genomic_DNA"/>
</dbReference>
<feature type="region of interest" description="Disordered" evidence="1">
    <location>
        <begin position="478"/>
        <end position="523"/>
    </location>
</feature>
<evidence type="ECO:0000256" key="1">
    <source>
        <dbReference type="SAM" id="MobiDB-lite"/>
    </source>
</evidence>
<name>A0A9P5H198_9HYPO</name>
<feature type="compositionally biased region" description="Basic and acidic residues" evidence="1">
    <location>
        <begin position="491"/>
        <end position="504"/>
    </location>
</feature>
<dbReference type="OrthoDB" id="5402392at2759"/>
<dbReference type="AlphaFoldDB" id="A0A9P5H198"/>
<comment type="caution">
    <text evidence="2">The sequence shown here is derived from an EMBL/GenBank/DDBJ whole genome shotgun (WGS) entry which is preliminary data.</text>
</comment>
<sequence length="523" mass="57469">MPNQSDLFDKFQSTLEPFIKPREQVNYIRRVLALHLGSCSHDGPIKQPVSLVDSSHDITVGSELKGIQREYIEALAANVVARRKYADVVQANPARPSSPKEAPSSSLDFVEDRIALLKLQGKQERLHAVQKYLDLLIQKPAGSVEFLDPEDMFYSAGELPSVPKEVVNSLVAQQSGVKPDLKGQVAQLEKTVLRAKLLMRREEQLLRDARSSAQNIPDVISNGARLDALNATRNELILWIETELGKASGEEDVEGGLDGISKSQDRMAADSAAISSQLEVIKEKYARYLAARRSLLSTIAERPGAAQPPVLTAHDPAKQRTLEADPAPGNYLLTPYIETLLSLSKNQRATITQKSYMNSTLSSETKEACQVLGHLAEESQLLPLHPVSGSSRRRSGLGEILTSTPERAGFTGRIQPWVFAVDSAKIATLERVAEKVEGGQVALENSMKALREIEHLLGQDQIDEPKATKEEPIEDDFWLTTGTRNPTSTRKHTEKEKGAKKTPRDVWSGLHGNLGLIGHEDAA</sequence>
<accession>A0A9P5H198</accession>
<keyword evidence="3" id="KW-1185">Reference proteome</keyword>
<dbReference type="Proteomes" id="UP000722485">
    <property type="component" value="Unassembled WGS sequence"/>
</dbReference>